<comment type="caution">
    <text evidence="2">The sequence shown here is derived from an EMBL/GenBank/DDBJ whole genome shotgun (WGS) entry which is preliminary data.</text>
</comment>
<evidence type="ECO:0000256" key="1">
    <source>
        <dbReference type="SAM" id="MobiDB-lite"/>
    </source>
</evidence>
<dbReference type="AlphaFoldDB" id="A0A9W7AWI0"/>
<dbReference type="EMBL" id="BLQM01000239">
    <property type="protein sequence ID" value="GMH77851.1"/>
    <property type="molecule type" value="Genomic_DNA"/>
</dbReference>
<protein>
    <submittedName>
        <fullName evidence="2">Uncharacterized protein</fullName>
    </submittedName>
</protein>
<gene>
    <name evidence="2" type="ORF">TL16_g07560</name>
</gene>
<dbReference type="Proteomes" id="UP001162640">
    <property type="component" value="Unassembled WGS sequence"/>
</dbReference>
<reference evidence="3" key="1">
    <citation type="journal article" date="2023" name="Commun. Biol.">
        <title>Genome analysis of Parmales, the sister group of diatoms, reveals the evolutionary specialization of diatoms from phago-mixotrophs to photoautotrophs.</title>
        <authorList>
            <person name="Ban H."/>
            <person name="Sato S."/>
            <person name="Yoshikawa S."/>
            <person name="Yamada K."/>
            <person name="Nakamura Y."/>
            <person name="Ichinomiya M."/>
            <person name="Sato N."/>
            <person name="Blanc-Mathieu R."/>
            <person name="Endo H."/>
            <person name="Kuwata A."/>
            <person name="Ogata H."/>
        </authorList>
    </citation>
    <scope>NUCLEOTIDE SEQUENCE [LARGE SCALE GENOMIC DNA]</scope>
</reference>
<proteinExistence type="predicted"/>
<feature type="compositionally biased region" description="Basic and acidic residues" evidence="1">
    <location>
        <begin position="177"/>
        <end position="188"/>
    </location>
</feature>
<evidence type="ECO:0000313" key="2">
    <source>
        <dbReference type="EMBL" id="GMH77851.1"/>
    </source>
</evidence>
<evidence type="ECO:0000313" key="3">
    <source>
        <dbReference type="Proteomes" id="UP001162640"/>
    </source>
</evidence>
<name>A0A9W7AWI0_9STRA</name>
<feature type="region of interest" description="Disordered" evidence="1">
    <location>
        <begin position="166"/>
        <end position="188"/>
    </location>
</feature>
<accession>A0A9W7AWI0</accession>
<organism evidence="2 3">
    <name type="scientific">Triparma laevis f. inornata</name>
    <dbReference type="NCBI Taxonomy" id="1714386"/>
    <lineage>
        <taxon>Eukaryota</taxon>
        <taxon>Sar</taxon>
        <taxon>Stramenopiles</taxon>
        <taxon>Ochrophyta</taxon>
        <taxon>Bolidophyceae</taxon>
        <taxon>Parmales</taxon>
        <taxon>Triparmaceae</taxon>
        <taxon>Triparma</taxon>
    </lineage>
</organism>
<sequence>MQELIAAREEIERLKVLVGEAASHERKSRGFTFTSIASHVDRSNLLQRRLLDQDKDEFGMRSSSESNFVNDVVVHEEKNSLIAALMGNHVSVFLFGLFLHKIQRKYVATFFSVETGAQSTISQFMETHNDAYKAGAIFKVSYNHWRSIHIEVAMRVRSELLHQRQGDEQGFSGGSETLRDSHEKLWGL</sequence>